<proteinExistence type="predicted"/>
<organism evidence="3 4">
    <name type="scientific">Candidatus Regiella insecticola LSR1</name>
    <dbReference type="NCBI Taxonomy" id="663321"/>
    <lineage>
        <taxon>Bacteria</taxon>
        <taxon>Pseudomonadati</taxon>
        <taxon>Pseudomonadota</taxon>
        <taxon>Gammaproteobacteria</taxon>
        <taxon>Enterobacterales</taxon>
        <taxon>Enterobacteriaceae</taxon>
        <taxon>aphid secondary symbionts</taxon>
        <taxon>Candidatus Regiella</taxon>
    </lineage>
</organism>
<feature type="domain" description="Amidase" evidence="2">
    <location>
        <begin position="210"/>
        <end position="302"/>
    </location>
</feature>
<dbReference type="SUPFAM" id="SSF75304">
    <property type="entry name" value="Amidase signature (AS) enzymes"/>
    <property type="match status" value="1"/>
</dbReference>
<dbReference type="eggNOG" id="COG0154">
    <property type="taxonomic scope" value="Bacteria"/>
</dbReference>
<gene>
    <name evidence="3" type="ORF">REG_0736</name>
</gene>
<evidence type="ECO:0000259" key="2">
    <source>
        <dbReference type="Pfam" id="PF01425"/>
    </source>
</evidence>
<feature type="region of interest" description="Disordered" evidence="1">
    <location>
        <begin position="14"/>
        <end position="45"/>
    </location>
</feature>
<dbReference type="InterPro" id="IPR020556">
    <property type="entry name" value="Amidase_CS"/>
</dbReference>
<dbReference type="Gene3D" id="3.90.1300.10">
    <property type="entry name" value="Amidase signature (AS) domain"/>
    <property type="match status" value="1"/>
</dbReference>
<dbReference type="EMBL" id="GL379590">
    <property type="protein sequence ID" value="EFL92154.1"/>
    <property type="molecule type" value="Genomic_DNA"/>
</dbReference>
<dbReference type="Proteomes" id="UP000005726">
    <property type="component" value="Unassembled WGS sequence"/>
</dbReference>
<dbReference type="STRING" id="663321.REG_0736"/>
<reference evidence="3" key="1">
    <citation type="journal article" date="2009" name="Environ. Microbiol.">
        <title>Dynamics of genome evolution in facultative symbionts of aphids.</title>
        <authorList>
            <person name="Degnan P.H."/>
            <person name="Leonardo T.E."/>
            <person name="Cass B.N."/>
            <person name="Hurwitz B."/>
            <person name="Stern D."/>
            <person name="Gibbs R.A."/>
            <person name="Richards S."/>
            <person name="Moran N.A."/>
        </authorList>
    </citation>
    <scope>NUCLEOTIDE SEQUENCE [LARGE SCALE GENOMIC DNA]</scope>
    <source>
        <strain evidence="3">LSR1</strain>
    </source>
</reference>
<dbReference type="InterPro" id="IPR023631">
    <property type="entry name" value="Amidase_dom"/>
</dbReference>
<feature type="domain" description="Amidase" evidence="2">
    <location>
        <begin position="1"/>
        <end position="186"/>
    </location>
</feature>
<sequence length="358" mass="38296">MRAAGGILLGKTNCPPGGGGGVTDNPVYGATRNPHDLSRSPGGSSGGEAAAIAACLSPLGIGSDSGGSLRIPAHFCGIATIKPTSGRVPNTGVFDHPGGLSDYRTQIGPMARYIKDLDLALRVIAGMDGQDSGVISMPLQRPEEVSMHGLRIAYYTDDGIIPPCASTVKTVRDCTQILSDAGATVDCRRPACLSDARNISERYWHMQQSSGAEVQRLFADWDRFRSAMLSFMANYDVIVCPVDAEAAPLLEMEKEKSRHGMFNYTLPYSLSGWPCVVLPAGASGVNGLPIGVQIVANAWHEHVALAVAAQIEAAAPPNAWRYRGANQEGSKYYKNSWYQTVSDDNYIEKHPCLKHFIS</sequence>
<evidence type="ECO:0000256" key="1">
    <source>
        <dbReference type="SAM" id="MobiDB-lite"/>
    </source>
</evidence>
<dbReference type="HOGENOM" id="CLU_773137_0_0_6"/>
<accession>E0WS20</accession>
<name>E0WS20_9ENTR</name>
<dbReference type="GO" id="GO:0012505">
    <property type="term" value="C:endomembrane system"/>
    <property type="evidence" value="ECO:0007669"/>
    <property type="project" value="TreeGrafter"/>
</dbReference>
<dbReference type="Pfam" id="PF01425">
    <property type="entry name" value="Amidase"/>
    <property type="match status" value="2"/>
</dbReference>
<dbReference type="InterPro" id="IPR052739">
    <property type="entry name" value="FAAH2"/>
</dbReference>
<dbReference type="AlphaFoldDB" id="E0WS20"/>
<evidence type="ECO:0000313" key="3">
    <source>
        <dbReference type="EMBL" id="EFL92154.1"/>
    </source>
</evidence>
<dbReference type="PANTHER" id="PTHR43372">
    <property type="entry name" value="FATTY-ACID AMIDE HYDROLASE"/>
    <property type="match status" value="1"/>
</dbReference>
<dbReference type="PANTHER" id="PTHR43372:SF4">
    <property type="entry name" value="FATTY-ACID AMIDE HYDROLASE 2"/>
    <property type="match status" value="1"/>
</dbReference>
<keyword evidence="4" id="KW-1185">Reference proteome</keyword>
<protein>
    <submittedName>
        <fullName evidence="3">Putative amidase</fullName>
    </submittedName>
</protein>
<dbReference type="PROSITE" id="PS00571">
    <property type="entry name" value="AMIDASES"/>
    <property type="match status" value="1"/>
</dbReference>
<dbReference type="InterPro" id="IPR036928">
    <property type="entry name" value="AS_sf"/>
</dbReference>
<evidence type="ECO:0000313" key="4">
    <source>
        <dbReference type="Proteomes" id="UP000005726"/>
    </source>
</evidence>